<evidence type="ECO:0000313" key="17">
    <source>
        <dbReference type="Proteomes" id="UP000468766"/>
    </source>
</evidence>
<dbReference type="EMBL" id="WBXO01000004">
    <property type="protein sequence ID" value="KAB2953085.1"/>
    <property type="molecule type" value="Genomic_DNA"/>
</dbReference>
<dbReference type="Pfam" id="PF00890">
    <property type="entry name" value="FAD_binding_2"/>
    <property type="match status" value="1"/>
</dbReference>
<dbReference type="UniPathway" id="UPA00253">
    <property type="reaction ID" value="UER00326"/>
</dbReference>
<dbReference type="PANTHER" id="PTHR42716">
    <property type="entry name" value="L-ASPARTATE OXIDASE"/>
    <property type="match status" value="1"/>
</dbReference>
<dbReference type="InterPro" id="IPR037099">
    <property type="entry name" value="Fum_R/Succ_DH_flav-like_C_sf"/>
</dbReference>
<dbReference type="GO" id="GO:0008734">
    <property type="term" value="F:L-aspartate oxidase activity"/>
    <property type="evidence" value="ECO:0007669"/>
    <property type="project" value="UniProtKB-UniRule"/>
</dbReference>
<keyword evidence="7 13" id="KW-0662">Pyridine nucleotide biosynthesis</keyword>
<dbReference type="Gene3D" id="1.20.58.100">
    <property type="entry name" value="Fumarate reductase/succinate dehydrogenase flavoprotein-like, C-terminal domain"/>
    <property type="match status" value="1"/>
</dbReference>
<proteinExistence type="inferred from homology"/>
<dbReference type="InterPro" id="IPR015939">
    <property type="entry name" value="Fum_Rdtase/Succ_DH_flav-like_C"/>
</dbReference>
<dbReference type="Gene3D" id="3.90.700.10">
    <property type="entry name" value="Succinate dehydrogenase/fumarate reductase flavoprotein, catalytic domain"/>
    <property type="match status" value="1"/>
</dbReference>
<dbReference type="GO" id="GO:0033765">
    <property type="term" value="F:steroid dehydrogenase activity, acting on the CH-CH group of donors"/>
    <property type="evidence" value="ECO:0007669"/>
    <property type="project" value="UniProtKB-ARBA"/>
</dbReference>
<dbReference type="PANTHER" id="PTHR42716:SF2">
    <property type="entry name" value="L-ASPARTATE OXIDASE, CHLOROPLASTIC"/>
    <property type="match status" value="1"/>
</dbReference>
<dbReference type="AlphaFoldDB" id="A0A6I0F022"/>
<evidence type="ECO:0000256" key="8">
    <source>
        <dbReference type="ARBA" id="ARBA00022827"/>
    </source>
</evidence>
<evidence type="ECO:0000256" key="12">
    <source>
        <dbReference type="PIRSR" id="PIRSR000171-1"/>
    </source>
</evidence>
<dbReference type="PRINTS" id="PR00368">
    <property type="entry name" value="FADPNR"/>
</dbReference>
<dbReference type="GO" id="GO:0005737">
    <property type="term" value="C:cytoplasm"/>
    <property type="evidence" value="ECO:0007669"/>
    <property type="project" value="UniProtKB-SubCell"/>
</dbReference>
<feature type="domain" description="Fumarate reductase/succinate dehydrogenase flavoprotein-like C-terminal" evidence="15">
    <location>
        <begin position="444"/>
        <end position="528"/>
    </location>
</feature>
<dbReference type="FunFam" id="3.90.700.10:FF:000002">
    <property type="entry name" value="L-aspartate oxidase"/>
    <property type="match status" value="1"/>
</dbReference>
<dbReference type="GO" id="GO:0034628">
    <property type="term" value="P:'de novo' NAD+ biosynthetic process from L-aspartate"/>
    <property type="evidence" value="ECO:0007669"/>
    <property type="project" value="TreeGrafter"/>
</dbReference>
<evidence type="ECO:0000313" key="16">
    <source>
        <dbReference type="EMBL" id="KAB2953085.1"/>
    </source>
</evidence>
<accession>A0A6I0F022</accession>
<evidence type="ECO:0000256" key="13">
    <source>
        <dbReference type="RuleBase" id="RU362049"/>
    </source>
</evidence>
<comment type="cofactor">
    <cofactor evidence="1 13">
        <name>FAD</name>
        <dbReference type="ChEBI" id="CHEBI:57692"/>
    </cofactor>
</comment>
<evidence type="ECO:0000256" key="7">
    <source>
        <dbReference type="ARBA" id="ARBA00022642"/>
    </source>
</evidence>
<dbReference type="OrthoDB" id="9806724at2"/>
<name>A0A6I0F022_9FIRM</name>
<keyword evidence="17" id="KW-1185">Reference proteome</keyword>
<evidence type="ECO:0000256" key="9">
    <source>
        <dbReference type="ARBA" id="ARBA00023002"/>
    </source>
</evidence>
<evidence type="ECO:0000256" key="10">
    <source>
        <dbReference type="ARBA" id="ARBA00048305"/>
    </source>
</evidence>
<protein>
    <recommendedName>
        <fullName evidence="5 11">L-aspartate oxidase</fullName>
        <ecNumber evidence="4 11">1.4.3.16</ecNumber>
    </recommendedName>
</protein>
<comment type="pathway">
    <text evidence="2 13">Cofactor biosynthesis; NAD(+) biosynthesis; iminoaspartate from L-aspartate (oxidase route): step 1/1.</text>
</comment>
<evidence type="ECO:0000256" key="3">
    <source>
        <dbReference type="ARBA" id="ARBA00008562"/>
    </source>
</evidence>
<evidence type="ECO:0000259" key="14">
    <source>
        <dbReference type="Pfam" id="PF00890"/>
    </source>
</evidence>
<dbReference type="Gene3D" id="3.50.50.60">
    <property type="entry name" value="FAD/NAD(P)-binding domain"/>
    <property type="match status" value="1"/>
</dbReference>
<dbReference type="SUPFAM" id="SSF51905">
    <property type="entry name" value="FAD/NAD(P)-binding domain"/>
    <property type="match status" value="1"/>
</dbReference>
<gene>
    <name evidence="16" type="primary">nadB</name>
    <name evidence="16" type="ORF">F9B85_07425</name>
</gene>
<evidence type="ECO:0000256" key="2">
    <source>
        <dbReference type="ARBA" id="ARBA00004950"/>
    </source>
</evidence>
<evidence type="ECO:0000256" key="1">
    <source>
        <dbReference type="ARBA" id="ARBA00001974"/>
    </source>
</evidence>
<reference evidence="16 17" key="1">
    <citation type="submission" date="2019-10" db="EMBL/GenBank/DDBJ databases">
        <title>Whole-genome sequence of the extremophile Heliorestis acidaminivorans DSM 24790.</title>
        <authorList>
            <person name="Kyndt J.A."/>
            <person name="Meyer T.E."/>
        </authorList>
    </citation>
    <scope>NUCLEOTIDE SEQUENCE [LARGE SCALE GENOMIC DNA]</scope>
    <source>
        <strain evidence="16 17">DSM 24790</strain>
    </source>
</reference>
<keyword evidence="8 13" id="KW-0274">FAD</keyword>
<evidence type="ECO:0000259" key="15">
    <source>
        <dbReference type="Pfam" id="PF02910"/>
    </source>
</evidence>
<dbReference type="InterPro" id="IPR003953">
    <property type="entry name" value="FAD-dep_OxRdtase_2_FAD-bd"/>
</dbReference>
<comment type="similarity">
    <text evidence="3 13">Belongs to the FAD-dependent oxidoreductase 2 family. NadB subfamily.</text>
</comment>
<comment type="catalytic activity">
    <reaction evidence="10">
        <text>L-aspartate + O2 = iminosuccinate + H2O2</text>
        <dbReference type="Rhea" id="RHEA:25876"/>
        <dbReference type="ChEBI" id="CHEBI:15379"/>
        <dbReference type="ChEBI" id="CHEBI:16240"/>
        <dbReference type="ChEBI" id="CHEBI:29991"/>
        <dbReference type="ChEBI" id="CHEBI:77875"/>
        <dbReference type="EC" id="1.4.3.16"/>
    </reaction>
    <physiologicalReaction direction="left-to-right" evidence="10">
        <dbReference type="Rhea" id="RHEA:25877"/>
    </physiologicalReaction>
</comment>
<sequence>MTSRYLVEFDHSKLTAYETDFLIVGSGIAGLYTALKAVAYGRVTILTKRKVSDSNTQLAQGGIAAAIGRRDSPTLHLQDTLTAGAGLNDISAVKVMVSEGPGRVEELIQMGTQFDTVEGALALTREGAHSRRRILHASGDATGEEIRRSLLDQCRKHKDINILEDTQVSDILLNRQGQCFGVVAWHAEKGLHSFYSAVTVLATGGNGQLYKYSTNPEVTTGDGIAAAFRAGAELMDLEFIQFHPTALTKEGIPPFLISEAVRGEGAQLLNSEGIRFMPKYHQLAELAPRDVVALAIWKEMMNTGAPSVFLDLSTIKSNDFASRFPVIYKTCRSFGINVPEEKIPVAPAAHYLMGGVRTDINGRTNIARLFACGEAACNGVHGANRLASNSLLEGLVFGSHIVEAARPWLKEKPDYCLETLSTGSAIYDTLPTGEAPWEADEVAQRIQKVMWESVGLWRSSDTLEKAAQELEIVDLQQASRGNVSRAFEAANMLLLGKLTVRAAELRKESRGGHYRVDEPESKSLWLRHIVQVL</sequence>
<dbReference type="SUPFAM" id="SSF46977">
    <property type="entry name" value="Succinate dehydrogenase/fumarate reductase flavoprotein C-terminal domain"/>
    <property type="match status" value="1"/>
</dbReference>
<dbReference type="InterPro" id="IPR036188">
    <property type="entry name" value="FAD/NAD-bd_sf"/>
</dbReference>
<dbReference type="EC" id="1.4.3.16" evidence="4 11"/>
<dbReference type="RefSeq" id="WP_151619745.1">
    <property type="nucleotide sequence ID" value="NZ_WBXO01000004.1"/>
</dbReference>
<dbReference type="InterPro" id="IPR027477">
    <property type="entry name" value="Succ_DH/fumarate_Rdtase_cat_sf"/>
</dbReference>
<evidence type="ECO:0000256" key="11">
    <source>
        <dbReference type="NCBIfam" id="TIGR00551"/>
    </source>
</evidence>
<comment type="function">
    <text evidence="13">Catalyzes the oxidation of L-aspartate to iminoaspartate.</text>
</comment>
<evidence type="ECO:0000256" key="4">
    <source>
        <dbReference type="ARBA" id="ARBA00012173"/>
    </source>
</evidence>
<evidence type="ECO:0000256" key="5">
    <source>
        <dbReference type="ARBA" id="ARBA00021901"/>
    </source>
</evidence>
<dbReference type="NCBIfam" id="TIGR00551">
    <property type="entry name" value="nadB"/>
    <property type="match status" value="1"/>
</dbReference>
<keyword evidence="9 13" id="KW-0560">Oxidoreductase</keyword>
<dbReference type="Pfam" id="PF02910">
    <property type="entry name" value="Succ_DH_flav_C"/>
    <property type="match status" value="1"/>
</dbReference>
<dbReference type="SUPFAM" id="SSF56425">
    <property type="entry name" value="Succinate dehydrogenase/fumarate reductase flavoprotein, catalytic domain"/>
    <property type="match status" value="1"/>
</dbReference>
<feature type="active site" description="Proton acceptor" evidence="12">
    <location>
        <position position="289"/>
    </location>
</feature>
<comment type="caution">
    <text evidence="16">The sequence shown here is derived from an EMBL/GenBank/DDBJ whole genome shotgun (WGS) entry which is preliminary data.</text>
</comment>
<evidence type="ECO:0000256" key="6">
    <source>
        <dbReference type="ARBA" id="ARBA00022630"/>
    </source>
</evidence>
<comment type="subcellular location">
    <subcellularLocation>
        <location evidence="13">Cytoplasm</location>
    </subcellularLocation>
</comment>
<dbReference type="Proteomes" id="UP000468766">
    <property type="component" value="Unassembled WGS sequence"/>
</dbReference>
<feature type="domain" description="FAD-dependent oxidoreductase 2 FAD-binding" evidence="14">
    <location>
        <begin position="20"/>
        <end position="391"/>
    </location>
</feature>
<dbReference type="InterPro" id="IPR005288">
    <property type="entry name" value="NadB"/>
</dbReference>
<organism evidence="16 17">
    <name type="scientific">Heliorestis acidaminivorans</name>
    <dbReference type="NCBI Taxonomy" id="553427"/>
    <lineage>
        <taxon>Bacteria</taxon>
        <taxon>Bacillati</taxon>
        <taxon>Bacillota</taxon>
        <taxon>Clostridia</taxon>
        <taxon>Eubacteriales</taxon>
        <taxon>Heliobacteriaceae</taxon>
        <taxon>Heliorestis</taxon>
    </lineage>
</organism>
<keyword evidence="6 13" id="KW-0285">Flavoprotein</keyword>
<dbReference type="PIRSF" id="PIRSF000171">
    <property type="entry name" value="SDHA_APRA_LASPO"/>
    <property type="match status" value="1"/>
</dbReference>